<protein>
    <submittedName>
        <fullName evidence="2">Putative F420-dependent oxidoreductase</fullName>
    </submittedName>
</protein>
<reference evidence="2 3" key="1">
    <citation type="submission" date="2018-03" db="EMBL/GenBank/DDBJ databases">
        <title>Genomic Encyclopedia of Type Strains, Phase III (KMG-III): the genomes of soil and plant-associated and newly described type strains.</title>
        <authorList>
            <person name="Whitman W."/>
        </authorList>
    </citation>
    <scope>NUCLEOTIDE SEQUENCE [LARGE SCALE GENOMIC DNA]</scope>
    <source>
        <strain evidence="2 3">CGMCC 4.7125</strain>
    </source>
</reference>
<dbReference type="InterPro" id="IPR051260">
    <property type="entry name" value="Diverse_substr_monoxygenases"/>
</dbReference>
<dbReference type="InterPro" id="IPR011251">
    <property type="entry name" value="Luciferase-like_dom"/>
</dbReference>
<dbReference type="OrthoDB" id="3206024at2"/>
<dbReference type="Pfam" id="PF00296">
    <property type="entry name" value="Bac_luciferase"/>
    <property type="match status" value="1"/>
</dbReference>
<dbReference type="AlphaFoldDB" id="A0A2T0LX51"/>
<feature type="domain" description="Luciferase-like" evidence="1">
    <location>
        <begin position="18"/>
        <end position="236"/>
    </location>
</feature>
<dbReference type="RefSeq" id="WP_106178647.1">
    <property type="nucleotide sequence ID" value="NZ_PVNH01000004.1"/>
</dbReference>
<name>A0A2T0LX51_9PSEU</name>
<accession>A0A2T0LX51</accession>
<proteinExistence type="predicted"/>
<dbReference type="InterPro" id="IPR036661">
    <property type="entry name" value="Luciferase-like_sf"/>
</dbReference>
<dbReference type="Gene3D" id="3.20.20.30">
    <property type="entry name" value="Luciferase-like domain"/>
    <property type="match status" value="1"/>
</dbReference>
<dbReference type="PANTHER" id="PTHR30011">
    <property type="entry name" value="ALKANESULFONATE MONOOXYGENASE-RELATED"/>
    <property type="match status" value="1"/>
</dbReference>
<keyword evidence="3" id="KW-1185">Reference proteome</keyword>
<dbReference type="InterPro" id="IPR019921">
    <property type="entry name" value="Lucif-like_OxRdtase_Rv2161c"/>
</dbReference>
<dbReference type="EMBL" id="PVNH01000004">
    <property type="protein sequence ID" value="PRX48577.1"/>
    <property type="molecule type" value="Genomic_DNA"/>
</dbReference>
<gene>
    <name evidence="2" type="ORF">B0I33_104394</name>
</gene>
<dbReference type="GO" id="GO:0016705">
    <property type="term" value="F:oxidoreductase activity, acting on paired donors, with incorporation or reduction of molecular oxygen"/>
    <property type="evidence" value="ECO:0007669"/>
    <property type="project" value="InterPro"/>
</dbReference>
<dbReference type="SUPFAM" id="SSF51679">
    <property type="entry name" value="Bacterial luciferase-like"/>
    <property type="match status" value="1"/>
</dbReference>
<evidence type="ECO:0000313" key="3">
    <source>
        <dbReference type="Proteomes" id="UP000238362"/>
    </source>
</evidence>
<dbReference type="Proteomes" id="UP000238362">
    <property type="component" value="Unassembled WGS sequence"/>
</dbReference>
<sequence>MRYGIVLFTSDRGITPARAARAAEEAGFDSFSVPEHTHIPVRRDAAHPGTGDGSLPDDRYLRTLDPWVALGTAAAVTERIRLATAVALPVEHDPITLAKTVASLDHLSGGRVTLGVGFGWNTDELADHGVPPDRRRAVLREYLAAMRALWAEEQAAYEGEFVRFGPSWAWPKPVRGADVPVLVGAGGTARTFAWIARSADGWITTPGEEDITAKADLLRKVWREHGRQGEPGITVLAGRPDPDALARWADAGVSEVVFGLPDRAEDEVVGYVRRLAEKLALGAGATRPC</sequence>
<comment type="caution">
    <text evidence="2">The sequence shown here is derived from an EMBL/GenBank/DDBJ whole genome shotgun (WGS) entry which is preliminary data.</text>
</comment>
<evidence type="ECO:0000259" key="1">
    <source>
        <dbReference type="Pfam" id="PF00296"/>
    </source>
</evidence>
<dbReference type="NCBIfam" id="TIGR03619">
    <property type="entry name" value="F420_Rv2161c"/>
    <property type="match status" value="1"/>
</dbReference>
<evidence type="ECO:0000313" key="2">
    <source>
        <dbReference type="EMBL" id="PRX48577.1"/>
    </source>
</evidence>
<organism evidence="2 3">
    <name type="scientific">Prauserella shujinwangii</name>
    <dbReference type="NCBI Taxonomy" id="1453103"/>
    <lineage>
        <taxon>Bacteria</taxon>
        <taxon>Bacillati</taxon>
        <taxon>Actinomycetota</taxon>
        <taxon>Actinomycetes</taxon>
        <taxon>Pseudonocardiales</taxon>
        <taxon>Pseudonocardiaceae</taxon>
        <taxon>Prauserella</taxon>
    </lineage>
</organism>
<dbReference type="PANTHER" id="PTHR30011:SF32">
    <property type="entry name" value="CONSERVED PROTEIN"/>
    <property type="match status" value="1"/>
</dbReference>